<dbReference type="NCBIfam" id="TIGR00229">
    <property type="entry name" value="sensory_box"/>
    <property type="match status" value="1"/>
</dbReference>
<dbReference type="SUPFAM" id="SSF55785">
    <property type="entry name" value="PYP-like sensor domain (PAS domain)"/>
    <property type="match status" value="1"/>
</dbReference>
<dbReference type="PANTHER" id="PTHR45453:SF1">
    <property type="entry name" value="PHOSPHATE REGULON SENSOR PROTEIN PHOR"/>
    <property type="match status" value="1"/>
</dbReference>
<evidence type="ECO:0000259" key="9">
    <source>
        <dbReference type="PROSITE" id="PS50109"/>
    </source>
</evidence>
<feature type="transmembrane region" description="Helical" evidence="8">
    <location>
        <begin position="98"/>
        <end position="116"/>
    </location>
</feature>
<reference evidence="11" key="1">
    <citation type="submission" date="2022-03" db="EMBL/GenBank/DDBJ databases">
        <title>De novo assembled genomes of Belliella spp. (Cyclobacteriaceae) strains.</title>
        <authorList>
            <person name="Szabo A."/>
            <person name="Korponai K."/>
            <person name="Felfoldi T."/>
        </authorList>
    </citation>
    <scope>NUCLEOTIDE SEQUENCE</scope>
    <source>
        <strain evidence="11">DSM 107340</strain>
    </source>
</reference>
<dbReference type="PROSITE" id="PS50112">
    <property type="entry name" value="PAS"/>
    <property type="match status" value="1"/>
</dbReference>
<evidence type="ECO:0000313" key="11">
    <source>
        <dbReference type="EMBL" id="MCH7397094.1"/>
    </source>
</evidence>
<dbReference type="InterPro" id="IPR035965">
    <property type="entry name" value="PAS-like_dom_sf"/>
</dbReference>
<feature type="transmembrane region" description="Helical" evidence="8">
    <location>
        <begin position="65"/>
        <end position="86"/>
    </location>
</feature>
<evidence type="ECO:0000256" key="8">
    <source>
        <dbReference type="SAM" id="Phobius"/>
    </source>
</evidence>
<dbReference type="Pfam" id="PF13426">
    <property type="entry name" value="PAS_9"/>
    <property type="match status" value="1"/>
</dbReference>
<dbReference type="InterPro" id="IPR004358">
    <property type="entry name" value="Sig_transdc_His_kin-like_C"/>
</dbReference>
<dbReference type="Gene3D" id="1.10.287.130">
    <property type="match status" value="1"/>
</dbReference>
<dbReference type="InterPro" id="IPR005467">
    <property type="entry name" value="His_kinase_dom"/>
</dbReference>
<keyword evidence="6" id="KW-0902">Two-component regulatory system</keyword>
<feature type="domain" description="Histidine kinase" evidence="9">
    <location>
        <begin position="369"/>
        <end position="584"/>
    </location>
</feature>
<feature type="transmembrane region" description="Helical" evidence="8">
    <location>
        <begin position="180"/>
        <end position="199"/>
    </location>
</feature>
<evidence type="ECO:0000256" key="4">
    <source>
        <dbReference type="ARBA" id="ARBA00022679"/>
    </source>
</evidence>
<keyword evidence="11" id="KW-0067">ATP-binding</keyword>
<dbReference type="InterPro" id="IPR003594">
    <property type="entry name" value="HATPase_dom"/>
</dbReference>
<dbReference type="SUPFAM" id="SSF47384">
    <property type="entry name" value="Homodimeric domain of signal transducing histidine kinase"/>
    <property type="match status" value="1"/>
</dbReference>
<accession>A0ABS9UKE6</accession>
<dbReference type="SUPFAM" id="SSF55874">
    <property type="entry name" value="ATPase domain of HSP90 chaperone/DNA topoisomerase II/histidine kinase"/>
    <property type="match status" value="1"/>
</dbReference>
<dbReference type="InterPro" id="IPR031621">
    <property type="entry name" value="HisKA_7TM"/>
</dbReference>
<dbReference type="RefSeq" id="WP_241273600.1">
    <property type="nucleotide sequence ID" value="NZ_JAKZGS010000002.1"/>
</dbReference>
<keyword evidence="7 8" id="KW-0472">Membrane</keyword>
<dbReference type="SMART" id="SM00387">
    <property type="entry name" value="HATPase_c"/>
    <property type="match status" value="1"/>
</dbReference>
<gene>
    <name evidence="11" type="ORF">MM236_03800</name>
</gene>
<name>A0ABS9UKE6_9BACT</name>
<evidence type="ECO:0000259" key="10">
    <source>
        <dbReference type="PROSITE" id="PS50112"/>
    </source>
</evidence>
<proteinExistence type="predicted"/>
<dbReference type="InterPro" id="IPR000014">
    <property type="entry name" value="PAS"/>
</dbReference>
<dbReference type="Gene3D" id="3.30.450.20">
    <property type="entry name" value="PAS domain"/>
    <property type="match status" value="1"/>
</dbReference>
<dbReference type="EC" id="2.7.13.3" evidence="2"/>
<dbReference type="InterPro" id="IPR003661">
    <property type="entry name" value="HisK_dim/P_dom"/>
</dbReference>
<keyword evidence="8" id="KW-0812">Transmembrane</keyword>
<dbReference type="InterPro" id="IPR036097">
    <property type="entry name" value="HisK_dim/P_sf"/>
</dbReference>
<keyword evidence="11" id="KW-0547">Nucleotide-binding</keyword>
<dbReference type="PANTHER" id="PTHR45453">
    <property type="entry name" value="PHOSPHATE REGULON SENSOR PROTEIN PHOR"/>
    <property type="match status" value="1"/>
</dbReference>
<dbReference type="PROSITE" id="PS50109">
    <property type="entry name" value="HIS_KIN"/>
    <property type="match status" value="1"/>
</dbReference>
<protein>
    <recommendedName>
        <fullName evidence="2">histidine kinase</fullName>
        <ecNumber evidence="2">2.7.13.3</ecNumber>
    </recommendedName>
</protein>
<dbReference type="CDD" id="cd00130">
    <property type="entry name" value="PAS"/>
    <property type="match status" value="1"/>
</dbReference>
<evidence type="ECO:0000256" key="3">
    <source>
        <dbReference type="ARBA" id="ARBA00022553"/>
    </source>
</evidence>
<sequence>MNLEFNVFSLTLLISGLIVTVLSSIIIFKLSDYVRWFAFTMLFVSIWSIAYGFELASISLDSMLFWIKIEYIGIALTPASWLWFCFKYSGLEKWQTKKSFFLISIIPLTTYLMVFTNEYHSFYYESVEVFVNGPFPLLKITPGPWYYVHMVYFYITLGIGNFILFSRFKNTEPIFRKQTYIIIASGLLPWIINMMYLLGYRPFELIDLTPYSFLFLYIVIGLGLLKFDLFDIKPIARDRVIFAMTTGIMVLDPKNRVIDFNPSMLRILGNPKKNLIGESIKSIFCDYDEIIIRAYAQQKCVIDMRMHFSFTQRNFNIKFIPLQNNKSIFSGLLLQFDDVTEEKNIKEKLIEQTNELQKLNNLKDKLFSIISHDLKGPILGIRDLIKLTADGTISQEEFTNILPEVSKNMDSVSLLLENLLAWTSTQLKGEFVDKKKFNLTKLINQQYLLFENLAKEKNIEFEIKVENDLFVFADKHMIDLVIRNLISNSLKFSNNGDLISIQATQKENEVQVKIIDTGAGIAQENLEKLEKGLSFTTTGLRNETGTGLGLILVRDYIGKNGGVLQIESELNLGSKFEFSLPLINEEVSL</sequence>
<dbReference type="EMBL" id="JAKZGS010000002">
    <property type="protein sequence ID" value="MCH7397094.1"/>
    <property type="molecule type" value="Genomic_DNA"/>
</dbReference>
<dbReference type="Pfam" id="PF16927">
    <property type="entry name" value="HisKA_7TM"/>
    <property type="match status" value="1"/>
</dbReference>
<dbReference type="InterPro" id="IPR036890">
    <property type="entry name" value="HATPase_C_sf"/>
</dbReference>
<evidence type="ECO:0000256" key="1">
    <source>
        <dbReference type="ARBA" id="ARBA00000085"/>
    </source>
</evidence>
<feature type="transmembrane region" description="Helical" evidence="8">
    <location>
        <begin position="33"/>
        <end position="53"/>
    </location>
</feature>
<comment type="catalytic activity">
    <reaction evidence="1">
        <text>ATP + protein L-histidine = ADP + protein N-phospho-L-histidine.</text>
        <dbReference type="EC" id="2.7.13.3"/>
    </reaction>
</comment>
<feature type="transmembrane region" description="Helical" evidence="8">
    <location>
        <begin position="211"/>
        <end position="229"/>
    </location>
</feature>
<keyword evidence="5" id="KW-0418">Kinase</keyword>
<evidence type="ECO:0000256" key="5">
    <source>
        <dbReference type="ARBA" id="ARBA00022777"/>
    </source>
</evidence>
<evidence type="ECO:0000313" key="12">
    <source>
        <dbReference type="Proteomes" id="UP001165488"/>
    </source>
</evidence>
<keyword evidence="3" id="KW-0597">Phosphoprotein</keyword>
<evidence type="ECO:0000256" key="2">
    <source>
        <dbReference type="ARBA" id="ARBA00012438"/>
    </source>
</evidence>
<dbReference type="InterPro" id="IPR050351">
    <property type="entry name" value="BphY/WalK/GraS-like"/>
</dbReference>
<organism evidence="11 12">
    <name type="scientific">Belliella calami</name>
    <dbReference type="NCBI Taxonomy" id="2923436"/>
    <lineage>
        <taxon>Bacteria</taxon>
        <taxon>Pseudomonadati</taxon>
        <taxon>Bacteroidota</taxon>
        <taxon>Cytophagia</taxon>
        <taxon>Cytophagales</taxon>
        <taxon>Cyclobacteriaceae</taxon>
        <taxon>Belliella</taxon>
    </lineage>
</organism>
<keyword evidence="12" id="KW-1185">Reference proteome</keyword>
<feature type="transmembrane region" description="Helical" evidence="8">
    <location>
        <begin position="6"/>
        <end position="28"/>
    </location>
</feature>
<dbReference type="Gene3D" id="3.30.565.10">
    <property type="entry name" value="Histidine kinase-like ATPase, C-terminal domain"/>
    <property type="match status" value="1"/>
</dbReference>
<feature type="domain" description="PAS" evidence="10">
    <location>
        <begin position="239"/>
        <end position="279"/>
    </location>
</feature>
<keyword evidence="8" id="KW-1133">Transmembrane helix</keyword>
<feature type="transmembrane region" description="Helical" evidence="8">
    <location>
        <begin position="145"/>
        <end position="168"/>
    </location>
</feature>
<evidence type="ECO:0000256" key="7">
    <source>
        <dbReference type="ARBA" id="ARBA00023136"/>
    </source>
</evidence>
<keyword evidence="4" id="KW-0808">Transferase</keyword>
<dbReference type="GO" id="GO:0005524">
    <property type="term" value="F:ATP binding"/>
    <property type="evidence" value="ECO:0007669"/>
    <property type="project" value="UniProtKB-KW"/>
</dbReference>
<comment type="caution">
    <text evidence="11">The sequence shown here is derived from an EMBL/GenBank/DDBJ whole genome shotgun (WGS) entry which is preliminary data.</text>
</comment>
<evidence type="ECO:0000256" key="6">
    <source>
        <dbReference type="ARBA" id="ARBA00023012"/>
    </source>
</evidence>
<dbReference type="CDD" id="cd00082">
    <property type="entry name" value="HisKA"/>
    <property type="match status" value="1"/>
</dbReference>
<dbReference type="Pfam" id="PF02518">
    <property type="entry name" value="HATPase_c"/>
    <property type="match status" value="1"/>
</dbReference>
<dbReference type="Proteomes" id="UP001165488">
    <property type="component" value="Unassembled WGS sequence"/>
</dbReference>
<dbReference type="PRINTS" id="PR00344">
    <property type="entry name" value="BCTRLSENSOR"/>
</dbReference>